<dbReference type="InterPro" id="IPR036913">
    <property type="entry name" value="YegP-like_sf"/>
</dbReference>
<evidence type="ECO:0000313" key="4">
    <source>
        <dbReference type="EMBL" id="MCU4972531.1"/>
    </source>
</evidence>
<feature type="region of interest" description="Disordered" evidence="1">
    <location>
        <begin position="57"/>
        <end position="176"/>
    </location>
</feature>
<gene>
    <name evidence="4" type="ORF">OB955_07240</name>
</gene>
<evidence type="ECO:0000256" key="1">
    <source>
        <dbReference type="SAM" id="MobiDB-lite"/>
    </source>
</evidence>
<sequence>MSEEIFELERPFERSELAALFQGFASALTDGQPLTVETDDGLVSMDVPERVATELELEVEGVKGEGEEEEENETDEDHSPPTVEFEIELEWEDASGESIRTDGLVGEDGEHGDSELLDEVESRGRGEGEEKRESASANESESESENTDESDSESESEDGAEQPSGTSGTNQRRSRFEVYRDAGDEWRWRLVHWNGNIIADSGEGYTTRQSAVNGLESVRHNAPGATVDHQDRR</sequence>
<dbReference type="Pfam" id="PF07411">
    <property type="entry name" value="DUF1508"/>
    <property type="match status" value="1"/>
</dbReference>
<evidence type="ECO:0000259" key="2">
    <source>
        <dbReference type="Pfam" id="PF07411"/>
    </source>
</evidence>
<evidence type="ECO:0000313" key="5">
    <source>
        <dbReference type="Proteomes" id="UP001320972"/>
    </source>
</evidence>
<feature type="domain" description="DUF1508" evidence="2">
    <location>
        <begin position="181"/>
        <end position="227"/>
    </location>
</feature>
<feature type="domain" description="Amphi-Trp" evidence="3">
    <location>
        <begin position="2"/>
        <end position="68"/>
    </location>
</feature>
<reference evidence="4 5" key="1">
    <citation type="submission" date="2022-09" db="EMBL/GenBank/DDBJ databases">
        <title>Enrichment on poylsaccharides allowed isolation of novel metabolic and taxonomic groups of Haloarchaea.</title>
        <authorList>
            <person name="Sorokin D.Y."/>
            <person name="Elcheninov A.G."/>
            <person name="Khizhniak T.V."/>
            <person name="Kolganova T.V."/>
            <person name="Kublanov I.V."/>
        </authorList>
    </citation>
    <scope>NUCLEOTIDE SEQUENCE [LARGE SCALE GENOMIC DNA]</scope>
    <source>
        <strain evidence="4 5">AArc-m2/3/4</strain>
    </source>
</reference>
<dbReference type="SUPFAM" id="SSF160113">
    <property type="entry name" value="YegP-like"/>
    <property type="match status" value="1"/>
</dbReference>
<dbReference type="InterPro" id="IPR027598">
    <property type="entry name" value="Amphi-Trp_dom"/>
</dbReference>
<name>A0ABT2QCA8_9EURY</name>
<feature type="compositionally biased region" description="Basic and acidic residues" evidence="1">
    <location>
        <begin position="108"/>
        <end position="134"/>
    </location>
</feature>
<proteinExistence type="predicted"/>
<dbReference type="EMBL" id="JAOPKB010000003">
    <property type="protein sequence ID" value="MCU4972531.1"/>
    <property type="molecule type" value="Genomic_DNA"/>
</dbReference>
<feature type="compositionally biased region" description="Acidic residues" evidence="1">
    <location>
        <begin position="85"/>
        <end position="95"/>
    </location>
</feature>
<feature type="region of interest" description="Disordered" evidence="1">
    <location>
        <begin position="214"/>
        <end position="233"/>
    </location>
</feature>
<dbReference type="NCBIfam" id="NF041908">
    <property type="entry name" value="HVO_2922"/>
    <property type="match status" value="1"/>
</dbReference>
<dbReference type="RefSeq" id="WP_338007413.1">
    <property type="nucleotide sequence ID" value="NZ_JAOPKB010000003.1"/>
</dbReference>
<dbReference type="Pfam" id="PF20068">
    <property type="entry name" value="Amphi-Trp"/>
    <property type="match status" value="1"/>
</dbReference>
<dbReference type="Gene3D" id="2.30.29.80">
    <property type="match status" value="1"/>
</dbReference>
<feature type="compositionally biased region" description="Acidic residues" evidence="1">
    <location>
        <begin position="66"/>
        <end position="76"/>
    </location>
</feature>
<protein>
    <submittedName>
        <fullName evidence="4">YegP family protein</fullName>
    </submittedName>
</protein>
<organism evidence="4 5">
    <name type="scientific">Natronoglomus mannanivorans</name>
    <dbReference type="NCBI Taxonomy" id="2979990"/>
    <lineage>
        <taxon>Archaea</taxon>
        <taxon>Methanobacteriati</taxon>
        <taxon>Methanobacteriota</taxon>
        <taxon>Stenosarchaea group</taxon>
        <taxon>Halobacteria</taxon>
        <taxon>Halobacteriales</taxon>
        <taxon>Natrialbaceae</taxon>
        <taxon>Natronoglomus</taxon>
    </lineage>
</organism>
<feature type="compositionally biased region" description="Acidic residues" evidence="1">
    <location>
        <begin position="140"/>
        <end position="160"/>
    </location>
</feature>
<evidence type="ECO:0000259" key="3">
    <source>
        <dbReference type="Pfam" id="PF20068"/>
    </source>
</evidence>
<comment type="caution">
    <text evidence="4">The sequence shown here is derived from an EMBL/GenBank/DDBJ whole genome shotgun (WGS) entry which is preliminary data.</text>
</comment>
<dbReference type="InterPro" id="IPR010879">
    <property type="entry name" value="DUF1508"/>
</dbReference>
<dbReference type="Proteomes" id="UP001320972">
    <property type="component" value="Unassembled WGS sequence"/>
</dbReference>
<accession>A0ABT2QCA8</accession>
<keyword evidence="5" id="KW-1185">Reference proteome</keyword>